<reference evidence="2" key="1">
    <citation type="submission" date="2022-11" db="UniProtKB">
        <authorList>
            <consortium name="WormBaseParasite"/>
        </authorList>
    </citation>
    <scope>IDENTIFICATION</scope>
</reference>
<evidence type="ECO:0000313" key="2">
    <source>
        <dbReference type="WBParaSite" id="ACRNAN_Path_486.g1820.t1"/>
    </source>
</evidence>
<dbReference type="Proteomes" id="UP000887540">
    <property type="component" value="Unplaced"/>
</dbReference>
<dbReference type="AlphaFoldDB" id="A0A914C8Q1"/>
<sequence length="113" mass="13071">MNNPIEEFREMNLQDVYTKMQLIDEEFDDCFIAMGLLHGSQFCDHCGNRMASDLRNVDGSATRTSAGSLILSPRKVYMPVPSSKKRYFQGRRFFSFPIFRSKNMARSISLNMK</sequence>
<organism evidence="1 2">
    <name type="scientific">Acrobeloides nanus</name>
    <dbReference type="NCBI Taxonomy" id="290746"/>
    <lineage>
        <taxon>Eukaryota</taxon>
        <taxon>Metazoa</taxon>
        <taxon>Ecdysozoa</taxon>
        <taxon>Nematoda</taxon>
        <taxon>Chromadorea</taxon>
        <taxon>Rhabditida</taxon>
        <taxon>Tylenchina</taxon>
        <taxon>Cephalobomorpha</taxon>
        <taxon>Cephaloboidea</taxon>
        <taxon>Cephalobidae</taxon>
        <taxon>Acrobeloides</taxon>
    </lineage>
</organism>
<keyword evidence="1" id="KW-1185">Reference proteome</keyword>
<name>A0A914C8Q1_9BILA</name>
<accession>A0A914C8Q1</accession>
<proteinExistence type="predicted"/>
<protein>
    <submittedName>
        <fullName evidence="2">Uncharacterized protein</fullName>
    </submittedName>
</protein>
<evidence type="ECO:0000313" key="1">
    <source>
        <dbReference type="Proteomes" id="UP000887540"/>
    </source>
</evidence>
<dbReference type="WBParaSite" id="ACRNAN_Path_486.g1820.t1">
    <property type="protein sequence ID" value="ACRNAN_Path_486.g1820.t1"/>
    <property type="gene ID" value="ACRNAN_Path_486.g1820"/>
</dbReference>